<keyword evidence="1" id="KW-0175">Coiled coil</keyword>
<reference evidence="3" key="1">
    <citation type="submission" date="2023-06" db="EMBL/GenBank/DDBJ databases">
        <authorList>
            <consortium name="Lawrence Berkeley National Laboratory"/>
            <person name="Ahrendt S."/>
            <person name="Sahu N."/>
            <person name="Indic B."/>
            <person name="Wong-Bajracharya J."/>
            <person name="Merenyi Z."/>
            <person name="Ke H.-M."/>
            <person name="Monk M."/>
            <person name="Kocsube S."/>
            <person name="Drula E."/>
            <person name="Lipzen A."/>
            <person name="Balint B."/>
            <person name="Henrissat B."/>
            <person name="Andreopoulos B."/>
            <person name="Martin F.M."/>
            <person name="Harder C.B."/>
            <person name="Rigling D."/>
            <person name="Ford K.L."/>
            <person name="Foster G.D."/>
            <person name="Pangilinan J."/>
            <person name="Papanicolaou A."/>
            <person name="Barry K."/>
            <person name="LaButti K."/>
            <person name="Viragh M."/>
            <person name="Koriabine M."/>
            <person name="Yan M."/>
            <person name="Riley R."/>
            <person name="Champramary S."/>
            <person name="Plett K.L."/>
            <person name="Tsai I.J."/>
            <person name="Slot J."/>
            <person name="Sipos G."/>
            <person name="Plett J."/>
            <person name="Nagy L.G."/>
            <person name="Grigoriev I.V."/>
        </authorList>
    </citation>
    <scope>NUCLEOTIDE SEQUENCE</scope>
    <source>
        <strain evidence="3">CCBAS 213</strain>
    </source>
</reference>
<evidence type="ECO:0000256" key="1">
    <source>
        <dbReference type="SAM" id="Coils"/>
    </source>
</evidence>
<feature type="coiled-coil region" evidence="1">
    <location>
        <begin position="327"/>
        <end position="354"/>
    </location>
</feature>
<evidence type="ECO:0000256" key="2">
    <source>
        <dbReference type="SAM" id="MobiDB-lite"/>
    </source>
</evidence>
<dbReference type="GeneID" id="85357686"/>
<dbReference type="AlphaFoldDB" id="A0AA39JS88"/>
<gene>
    <name evidence="3" type="ORF">EV420DRAFT_1567789</name>
</gene>
<accession>A0AA39JS88</accession>
<organism evidence="3 4">
    <name type="scientific">Armillaria tabescens</name>
    <name type="common">Ringless honey mushroom</name>
    <name type="synonym">Agaricus tabescens</name>
    <dbReference type="NCBI Taxonomy" id="1929756"/>
    <lineage>
        <taxon>Eukaryota</taxon>
        <taxon>Fungi</taxon>
        <taxon>Dikarya</taxon>
        <taxon>Basidiomycota</taxon>
        <taxon>Agaricomycotina</taxon>
        <taxon>Agaricomycetes</taxon>
        <taxon>Agaricomycetidae</taxon>
        <taxon>Agaricales</taxon>
        <taxon>Marasmiineae</taxon>
        <taxon>Physalacriaceae</taxon>
        <taxon>Desarmillaria</taxon>
    </lineage>
</organism>
<feature type="compositionally biased region" description="Polar residues" evidence="2">
    <location>
        <begin position="1"/>
        <end position="19"/>
    </location>
</feature>
<evidence type="ECO:0000313" key="4">
    <source>
        <dbReference type="Proteomes" id="UP001175211"/>
    </source>
</evidence>
<evidence type="ECO:0000313" key="3">
    <source>
        <dbReference type="EMBL" id="KAK0447824.1"/>
    </source>
</evidence>
<dbReference type="Proteomes" id="UP001175211">
    <property type="component" value="Unassembled WGS sequence"/>
</dbReference>
<feature type="region of interest" description="Disordered" evidence="2">
    <location>
        <begin position="403"/>
        <end position="422"/>
    </location>
</feature>
<comment type="caution">
    <text evidence="3">The sequence shown here is derived from an EMBL/GenBank/DDBJ whole genome shotgun (WGS) entry which is preliminary data.</text>
</comment>
<feature type="region of interest" description="Disordered" evidence="2">
    <location>
        <begin position="289"/>
        <end position="316"/>
    </location>
</feature>
<feature type="region of interest" description="Disordered" evidence="2">
    <location>
        <begin position="1"/>
        <end position="71"/>
    </location>
</feature>
<dbReference type="RefSeq" id="XP_060326239.1">
    <property type="nucleotide sequence ID" value="XM_060474138.1"/>
</dbReference>
<keyword evidence="4" id="KW-1185">Reference proteome</keyword>
<proteinExistence type="predicted"/>
<protein>
    <submittedName>
        <fullName evidence="3">Uncharacterized protein</fullName>
    </submittedName>
</protein>
<name>A0AA39JS88_ARMTA</name>
<sequence length="422" mass="48148">MGNTPSVTVSDSRPLTTDMASDMPGTVDRSSVVDTPTPRPDYYSKPKSQHLTKDYPRKHHQTADQNQVHDNRKVVKVYAEKLAGDQNPQRRRYWSQTSGPDMSQRKQIWFCYKGRLGYRKKEESESWTSYTDAVLRLLLENLRKESDDVVLSALSMPYDEYKHLLYLAYPWLKEVEKTAESSPQGAPGMHTWSLKGPAFDEPCRKCERAGVHCEAKSIDCPVHEPGGRQEIRGLRCKQCIMSKDCSCDAWMHCWNGTRPVRGRPRAIMRQNDNDKTDVNTSILTTRKRKRTDFASEYEDDEALPERSVAENGDEPVQSLRSGVVDFVRQLQCRITALEQEKDLLKQENAHLVQSVVELRMVTPVLQVRMDAAVQATPQEEPYNMPEGVISKKTTDNNTRYQKRRPQGDGVLNAATWRGGRGG</sequence>
<dbReference type="EMBL" id="JAUEPS010000043">
    <property type="protein sequence ID" value="KAK0447824.1"/>
    <property type="molecule type" value="Genomic_DNA"/>
</dbReference>